<dbReference type="AlphaFoldDB" id="A0A9W7ZUY5"/>
<name>A0A9W7ZUY5_9FUNG</name>
<evidence type="ECO:0000313" key="1">
    <source>
        <dbReference type="EMBL" id="KAJ1917149.1"/>
    </source>
</evidence>
<evidence type="ECO:0000313" key="2">
    <source>
        <dbReference type="Proteomes" id="UP001150569"/>
    </source>
</evidence>
<keyword evidence="2" id="KW-1185">Reference proteome</keyword>
<comment type="caution">
    <text evidence="1">The sequence shown here is derived from an EMBL/GenBank/DDBJ whole genome shotgun (WGS) entry which is preliminary data.</text>
</comment>
<dbReference type="EMBL" id="JANBPT010000553">
    <property type="protein sequence ID" value="KAJ1917149.1"/>
    <property type="molecule type" value="Genomic_DNA"/>
</dbReference>
<proteinExistence type="predicted"/>
<sequence length="299" mass="32747">MAYLVEALRAYLTIAWFMFGSFFAACCRNPRTHESSAASLQSEASTGRCIMGGEYRQDDGREQGFFRGSAVLVTLLVTYATDPVGGACCSACDSDADDLANPERPGVFSIDRDNVLARTKYVSDEAGNIVYVKKTSKLGFQKQLFDAATHDLLWERTTQPLAVGRRLYHSPVYNNHSDTASMASGAANGHPMGNERLETSGDVILKTHLRKGFHSADFEFVWEADSYRWKNPKVLGADLQCFQGSSGAPVAEFKGNIMSRHVGTLTVVPAVMTPLALRALLIFTLIDLIELQLNSINSD</sequence>
<organism evidence="1 2">
    <name type="scientific">Tieghemiomyces parasiticus</name>
    <dbReference type="NCBI Taxonomy" id="78921"/>
    <lineage>
        <taxon>Eukaryota</taxon>
        <taxon>Fungi</taxon>
        <taxon>Fungi incertae sedis</taxon>
        <taxon>Zoopagomycota</taxon>
        <taxon>Kickxellomycotina</taxon>
        <taxon>Dimargaritomycetes</taxon>
        <taxon>Dimargaritales</taxon>
        <taxon>Dimargaritaceae</taxon>
        <taxon>Tieghemiomyces</taxon>
    </lineage>
</organism>
<gene>
    <name evidence="1" type="ORF">IWQ60_007867</name>
</gene>
<accession>A0A9W7ZUY5</accession>
<protein>
    <submittedName>
        <fullName evidence="1">Uncharacterized protein</fullName>
    </submittedName>
</protein>
<dbReference type="Proteomes" id="UP001150569">
    <property type="component" value="Unassembled WGS sequence"/>
</dbReference>
<reference evidence="1" key="1">
    <citation type="submission" date="2022-07" db="EMBL/GenBank/DDBJ databases">
        <title>Phylogenomic reconstructions and comparative analyses of Kickxellomycotina fungi.</title>
        <authorList>
            <person name="Reynolds N.K."/>
            <person name="Stajich J.E."/>
            <person name="Barry K."/>
            <person name="Grigoriev I.V."/>
            <person name="Crous P."/>
            <person name="Smith M.E."/>
        </authorList>
    </citation>
    <scope>NUCLEOTIDE SEQUENCE</scope>
    <source>
        <strain evidence="1">RSA 861</strain>
    </source>
</reference>